<comment type="caution">
    <text evidence="2">The sequence shown here is derived from an EMBL/GenBank/DDBJ whole genome shotgun (WGS) entry which is preliminary data.</text>
</comment>
<evidence type="ECO:0000313" key="3">
    <source>
        <dbReference type="Proteomes" id="UP001627154"/>
    </source>
</evidence>
<dbReference type="Proteomes" id="UP001627154">
    <property type="component" value="Unassembled WGS sequence"/>
</dbReference>
<dbReference type="EMBL" id="JBJJXI010000023">
    <property type="protein sequence ID" value="KAL3404742.1"/>
    <property type="molecule type" value="Genomic_DNA"/>
</dbReference>
<evidence type="ECO:0000313" key="2">
    <source>
        <dbReference type="EMBL" id="KAL3404742.1"/>
    </source>
</evidence>
<proteinExistence type="predicted"/>
<sequence>MTLSTQKTTTPTQDEPNTNTPTQNTTPTEINTSSPTPESTIPFTQIFSILKEPSQYSETIPKREDPRREEPKMLQKKR</sequence>
<feature type="compositionally biased region" description="Low complexity" evidence="1">
    <location>
        <begin position="1"/>
        <end position="32"/>
    </location>
</feature>
<gene>
    <name evidence="2" type="ORF">TKK_002777</name>
</gene>
<protein>
    <submittedName>
        <fullName evidence="2">Uncharacterized protein</fullName>
    </submittedName>
</protein>
<feature type="compositionally biased region" description="Basic and acidic residues" evidence="1">
    <location>
        <begin position="60"/>
        <end position="78"/>
    </location>
</feature>
<name>A0ABD2XIT8_9HYME</name>
<evidence type="ECO:0000256" key="1">
    <source>
        <dbReference type="SAM" id="MobiDB-lite"/>
    </source>
</evidence>
<organism evidence="2 3">
    <name type="scientific">Trichogramma kaykai</name>
    <dbReference type="NCBI Taxonomy" id="54128"/>
    <lineage>
        <taxon>Eukaryota</taxon>
        <taxon>Metazoa</taxon>
        <taxon>Ecdysozoa</taxon>
        <taxon>Arthropoda</taxon>
        <taxon>Hexapoda</taxon>
        <taxon>Insecta</taxon>
        <taxon>Pterygota</taxon>
        <taxon>Neoptera</taxon>
        <taxon>Endopterygota</taxon>
        <taxon>Hymenoptera</taxon>
        <taxon>Apocrita</taxon>
        <taxon>Proctotrupomorpha</taxon>
        <taxon>Chalcidoidea</taxon>
        <taxon>Trichogrammatidae</taxon>
        <taxon>Trichogramma</taxon>
    </lineage>
</organism>
<accession>A0ABD2XIT8</accession>
<feature type="compositionally biased region" description="Polar residues" evidence="1">
    <location>
        <begin position="33"/>
        <end position="47"/>
    </location>
</feature>
<keyword evidence="3" id="KW-1185">Reference proteome</keyword>
<dbReference type="AlphaFoldDB" id="A0ABD2XIT8"/>
<feature type="region of interest" description="Disordered" evidence="1">
    <location>
        <begin position="1"/>
        <end position="78"/>
    </location>
</feature>
<reference evidence="2 3" key="1">
    <citation type="journal article" date="2024" name="bioRxiv">
        <title>A reference genome for Trichogramma kaykai: A tiny desert-dwelling parasitoid wasp with competing sex-ratio distorters.</title>
        <authorList>
            <person name="Culotta J."/>
            <person name="Lindsey A.R."/>
        </authorList>
    </citation>
    <scope>NUCLEOTIDE SEQUENCE [LARGE SCALE GENOMIC DNA]</scope>
    <source>
        <strain evidence="2 3">KSX58</strain>
    </source>
</reference>